<gene>
    <name evidence="1" type="ORF">FIBSPDRAFT_1042574</name>
</gene>
<keyword evidence="2" id="KW-1185">Reference proteome</keyword>
<name>A0A166MIL0_9AGAM</name>
<dbReference type="AlphaFoldDB" id="A0A166MIL0"/>
<dbReference type="EMBL" id="KV417529">
    <property type="protein sequence ID" value="KZP24036.1"/>
    <property type="molecule type" value="Genomic_DNA"/>
</dbReference>
<proteinExistence type="predicted"/>
<protein>
    <submittedName>
        <fullName evidence="1">Uncharacterized protein</fullName>
    </submittedName>
</protein>
<dbReference type="Proteomes" id="UP000076532">
    <property type="component" value="Unassembled WGS sequence"/>
</dbReference>
<sequence length="124" mass="13372">MLTWALAVVVRKEALLHDHHAPVPRHDKGRLCMRQLNGRILERPTIPICIGETHLSFDADEAAGETHATAGPLAGADAGVQAEAVLRKKVQVWVRLAAAKRERESERVLLADDDVAGGVGENGC</sequence>
<reference evidence="1 2" key="1">
    <citation type="journal article" date="2016" name="Mol. Biol. Evol.">
        <title>Comparative Genomics of Early-Diverging Mushroom-Forming Fungi Provides Insights into the Origins of Lignocellulose Decay Capabilities.</title>
        <authorList>
            <person name="Nagy L.G."/>
            <person name="Riley R."/>
            <person name="Tritt A."/>
            <person name="Adam C."/>
            <person name="Daum C."/>
            <person name="Floudas D."/>
            <person name="Sun H."/>
            <person name="Yadav J.S."/>
            <person name="Pangilinan J."/>
            <person name="Larsson K.H."/>
            <person name="Matsuura K."/>
            <person name="Barry K."/>
            <person name="Labutti K."/>
            <person name="Kuo R."/>
            <person name="Ohm R.A."/>
            <person name="Bhattacharya S.S."/>
            <person name="Shirouzu T."/>
            <person name="Yoshinaga Y."/>
            <person name="Martin F.M."/>
            <person name="Grigoriev I.V."/>
            <person name="Hibbett D.S."/>
        </authorList>
    </citation>
    <scope>NUCLEOTIDE SEQUENCE [LARGE SCALE GENOMIC DNA]</scope>
    <source>
        <strain evidence="1 2">CBS 109695</strain>
    </source>
</reference>
<organism evidence="1 2">
    <name type="scientific">Athelia psychrophila</name>
    <dbReference type="NCBI Taxonomy" id="1759441"/>
    <lineage>
        <taxon>Eukaryota</taxon>
        <taxon>Fungi</taxon>
        <taxon>Dikarya</taxon>
        <taxon>Basidiomycota</taxon>
        <taxon>Agaricomycotina</taxon>
        <taxon>Agaricomycetes</taxon>
        <taxon>Agaricomycetidae</taxon>
        <taxon>Atheliales</taxon>
        <taxon>Atheliaceae</taxon>
        <taxon>Athelia</taxon>
    </lineage>
</organism>
<evidence type="ECO:0000313" key="2">
    <source>
        <dbReference type="Proteomes" id="UP000076532"/>
    </source>
</evidence>
<accession>A0A166MIL0</accession>
<evidence type="ECO:0000313" key="1">
    <source>
        <dbReference type="EMBL" id="KZP24036.1"/>
    </source>
</evidence>